<dbReference type="AlphaFoldDB" id="E1F735"/>
<protein>
    <recommendedName>
        <fullName evidence="2">Proteasome subunit beta</fullName>
    </recommendedName>
</protein>
<organism evidence="3 4">
    <name type="scientific">Giardia intestinalis (strain P15)</name>
    <name type="common">Giardia lamblia</name>
    <dbReference type="NCBI Taxonomy" id="658858"/>
    <lineage>
        <taxon>Eukaryota</taxon>
        <taxon>Metamonada</taxon>
        <taxon>Diplomonadida</taxon>
        <taxon>Hexamitidae</taxon>
        <taxon>Giardiinae</taxon>
        <taxon>Giardia</taxon>
    </lineage>
</organism>
<dbReference type="InterPro" id="IPR001353">
    <property type="entry name" value="Proteasome_sua/b"/>
</dbReference>
<dbReference type="STRING" id="658858.E1F735"/>
<dbReference type="OMA" id="QPIMRRY"/>
<dbReference type="InterPro" id="IPR023333">
    <property type="entry name" value="Proteasome_suB-type"/>
</dbReference>
<reference evidence="3 4" key="1">
    <citation type="journal article" date="2010" name="BMC Genomics">
        <title>Genome analysis and comparative genomics of a Giardia intestinalis assemblage E isolate.</title>
        <authorList>
            <person name="Jerlstrom-Hultqvist J."/>
            <person name="Franzen O."/>
            <person name="Ankarklev J."/>
            <person name="Xu F."/>
            <person name="Nohynkova E."/>
            <person name="Andersson J.O."/>
            <person name="Svard S.G."/>
            <person name="Andersson B."/>
        </authorList>
    </citation>
    <scope>NUCLEOTIDE SEQUENCE [LARGE SCALE GENOMIC DNA]</scope>
    <source>
        <strain evidence="3 4">P15</strain>
    </source>
</reference>
<dbReference type="GO" id="GO:0019774">
    <property type="term" value="C:proteasome core complex, beta-subunit complex"/>
    <property type="evidence" value="ECO:0007669"/>
    <property type="project" value="UniProtKB-UniRule"/>
</dbReference>
<evidence type="ECO:0000256" key="1">
    <source>
        <dbReference type="ARBA" id="ARBA00023242"/>
    </source>
</evidence>
<dbReference type="Proteomes" id="UP000008974">
    <property type="component" value="Unassembled WGS sequence"/>
</dbReference>
<comment type="function">
    <text evidence="2">Non-catalytic component of the proteasome.</text>
</comment>
<comment type="caution">
    <text evidence="3">The sequence shown here is derived from an EMBL/GenBank/DDBJ whole genome shotgun (WGS) entry which is preliminary data.</text>
</comment>
<dbReference type="CDD" id="cd03760">
    <property type="entry name" value="proteasome_beta_type_4"/>
    <property type="match status" value="1"/>
</dbReference>
<dbReference type="InterPro" id="IPR016295">
    <property type="entry name" value="Proteasome_beta4"/>
</dbReference>
<dbReference type="GO" id="GO:0005634">
    <property type="term" value="C:nucleus"/>
    <property type="evidence" value="ECO:0007669"/>
    <property type="project" value="UniProtKB-SubCell"/>
</dbReference>
<dbReference type="InterPro" id="IPR029055">
    <property type="entry name" value="Ntn_hydrolases_N"/>
</dbReference>
<dbReference type="GO" id="GO:0005737">
    <property type="term" value="C:cytoplasm"/>
    <property type="evidence" value="ECO:0007669"/>
    <property type="project" value="UniProtKB-SubCell"/>
</dbReference>
<accession>E1F735</accession>
<keyword evidence="2 3" id="KW-0647">Proteasome</keyword>
<evidence type="ECO:0000313" key="4">
    <source>
        <dbReference type="Proteomes" id="UP000008974"/>
    </source>
</evidence>
<dbReference type="SUPFAM" id="SSF56235">
    <property type="entry name" value="N-terminal nucleophile aminohydrolases (Ntn hydrolases)"/>
    <property type="match status" value="1"/>
</dbReference>
<evidence type="ECO:0000256" key="2">
    <source>
        <dbReference type="PIRNR" id="PIRNR001213"/>
    </source>
</evidence>
<name>E1F735_GIAIA</name>
<dbReference type="OrthoDB" id="10248542at2759"/>
<dbReference type="PANTHER" id="PTHR32194">
    <property type="entry name" value="METALLOPROTEASE TLDD"/>
    <property type="match status" value="1"/>
</dbReference>
<comment type="similarity">
    <text evidence="2">Belongs to the peptidase T1B family.</text>
</comment>
<dbReference type="EMBL" id="ACVC01000211">
    <property type="protein sequence ID" value="EFO61707.1"/>
    <property type="molecule type" value="Genomic_DNA"/>
</dbReference>
<comment type="subcellular location">
    <subcellularLocation>
        <location evidence="2">Cytoplasm</location>
    </subcellularLocation>
    <subcellularLocation>
        <location evidence="2">Nucleus</location>
    </subcellularLocation>
</comment>
<proteinExistence type="inferred from homology"/>
<dbReference type="PIRSF" id="PIRSF001213">
    <property type="entry name" value="Psome_endopept_beta"/>
    <property type="match status" value="1"/>
</dbReference>
<dbReference type="Gene3D" id="3.60.20.10">
    <property type="entry name" value="Glutamine Phosphoribosylpyrophosphate, subunit 1, domain 1"/>
    <property type="match status" value="1"/>
</dbReference>
<dbReference type="Pfam" id="PF00227">
    <property type="entry name" value="Proteasome"/>
    <property type="match status" value="1"/>
</dbReference>
<evidence type="ECO:0000313" key="3">
    <source>
        <dbReference type="EMBL" id="EFO61707.1"/>
    </source>
</evidence>
<dbReference type="PANTHER" id="PTHR32194:SF6">
    <property type="entry name" value="PROTEASOME SUBUNIT BETA"/>
    <property type="match status" value="1"/>
</dbReference>
<sequence>MASFLAGGTVVAVTHKDGVLMAADTVLNYGSTRRTDSYERVIPIGTHTLIGFTGDEADFKDSVYTLKSMHREARCHGVPPPSTKEIHGFLATRNYSSRLEMDPIYNGYIVGGCEPGESPYIGVVDMRGTQFTASFFATGMGRHYALPVLREGWKPGISKDEAVALLLESLKTLAFNDAAAGSSFIICEATNDGTHIGPIQTLDLDWSSAAYKDSAVN</sequence>
<dbReference type="GO" id="GO:0051603">
    <property type="term" value="P:proteolysis involved in protein catabolic process"/>
    <property type="evidence" value="ECO:0007669"/>
    <property type="project" value="InterPro"/>
</dbReference>
<gene>
    <name evidence="3" type="ORF">GLP15_2253</name>
</gene>
<dbReference type="PROSITE" id="PS51476">
    <property type="entry name" value="PROTEASOME_BETA_2"/>
    <property type="match status" value="1"/>
</dbReference>
<keyword evidence="1 2" id="KW-0539">Nucleus</keyword>
<dbReference type="VEuPathDB" id="GiardiaDB:GLP15_2253"/>
<keyword evidence="2" id="KW-0963">Cytoplasm</keyword>